<organism evidence="1">
    <name type="scientific">Candidatus Methanophaga sp. ANME-1 ERB7</name>
    <dbReference type="NCBI Taxonomy" id="2759913"/>
    <lineage>
        <taxon>Archaea</taxon>
        <taxon>Methanobacteriati</taxon>
        <taxon>Methanobacteriota</taxon>
        <taxon>Stenosarchaea group</taxon>
        <taxon>Methanomicrobia</taxon>
        <taxon>Candidatus Methanophagales</taxon>
        <taxon>Candidatus Methanophagaceae</taxon>
        <taxon>Candidatus Methanophaga</taxon>
    </lineage>
</organism>
<proteinExistence type="predicted"/>
<gene>
    <name evidence="1" type="ORF">OJKMNAAM_00008</name>
</gene>
<dbReference type="AlphaFoldDB" id="A0A7G9ZCV3"/>
<name>A0A7G9ZCV3_9EURY</name>
<accession>A0A7G9ZCV3</accession>
<reference evidence="1" key="1">
    <citation type="submission" date="2020-06" db="EMBL/GenBank/DDBJ databases">
        <title>Unique genomic features of the anaerobic methanotrophic archaea.</title>
        <authorList>
            <person name="Chadwick G.L."/>
            <person name="Skennerton C.T."/>
            <person name="Laso-Perez R."/>
            <person name="Leu A.O."/>
            <person name="Speth D.R."/>
            <person name="Yu H."/>
            <person name="Morgan-Lang C."/>
            <person name="Hatzenpichler R."/>
            <person name="Goudeau D."/>
            <person name="Malmstrom R."/>
            <person name="Brazelton W.J."/>
            <person name="Woyke T."/>
            <person name="Hallam S.J."/>
            <person name="Tyson G.W."/>
            <person name="Wegener G."/>
            <person name="Boetius A."/>
            <person name="Orphan V."/>
        </authorList>
    </citation>
    <scope>NUCLEOTIDE SEQUENCE</scope>
</reference>
<sequence length="165" mass="17961">MKGKIVIGIALIVVLVAIIAFSALSHNIRTPGLEVVAINVLDPGPSLLDSRYIAIDLGESVTLDVKVLNKGDNITQRDAYTVCIDVIYPDKGAGYWLLPTEQLIRADLGPGGKSSHTFMLKNRKEVPFSGKFKVMAFIKSVDTGKEIARSDKVTIEIAYPLYNNS</sequence>
<evidence type="ECO:0000313" key="1">
    <source>
        <dbReference type="EMBL" id="QNO58087.1"/>
    </source>
</evidence>
<dbReference type="EMBL" id="MT631713">
    <property type="protein sequence ID" value="QNO58087.1"/>
    <property type="molecule type" value="Genomic_DNA"/>
</dbReference>
<protein>
    <submittedName>
        <fullName evidence="1">Uncharacterized protein</fullName>
    </submittedName>
</protein>